<keyword evidence="2" id="KW-1185">Reference proteome</keyword>
<dbReference type="STRING" id="1641165.XM38_18495"/>
<name>A0A1Z3HJM9_9CYAN</name>
<reference evidence="1 2" key="1">
    <citation type="journal article" date="2016" name="Biochim. Biophys. Acta">
        <title>Characterization of red-shifted phycobilisomes isolated from the chlorophyll f-containing cyanobacterium Halomicronema hongdechloris.</title>
        <authorList>
            <person name="Li Y."/>
            <person name="Lin Y."/>
            <person name="Garvey C.J."/>
            <person name="Birch D."/>
            <person name="Corkery R.W."/>
            <person name="Loughlin P.C."/>
            <person name="Scheer H."/>
            <person name="Willows R.D."/>
            <person name="Chen M."/>
        </authorList>
    </citation>
    <scope>NUCLEOTIDE SEQUENCE [LARGE SCALE GENOMIC DNA]</scope>
    <source>
        <strain evidence="1 2">C2206</strain>
    </source>
</reference>
<dbReference type="KEGG" id="hhg:XM38_012440"/>
<dbReference type="EMBL" id="CP021983">
    <property type="protein sequence ID" value="ASC70307.1"/>
    <property type="molecule type" value="Genomic_DNA"/>
</dbReference>
<evidence type="ECO:0008006" key="3">
    <source>
        <dbReference type="Google" id="ProtNLM"/>
    </source>
</evidence>
<dbReference type="AlphaFoldDB" id="A0A1Z3HJM9"/>
<evidence type="ECO:0000313" key="2">
    <source>
        <dbReference type="Proteomes" id="UP000191901"/>
    </source>
</evidence>
<dbReference type="Gene3D" id="3.30.420.40">
    <property type="match status" value="1"/>
</dbReference>
<dbReference type="OrthoDB" id="526902at2"/>
<accession>A0A1Z3HJM9</accession>
<dbReference type="RefSeq" id="WP_080811598.1">
    <property type="nucleotide sequence ID" value="NZ_CP021983.2"/>
</dbReference>
<gene>
    <name evidence="1" type="ORF">XM38_012440</name>
</gene>
<evidence type="ECO:0000313" key="1">
    <source>
        <dbReference type="EMBL" id="ASC70307.1"/>
    </source>
</evidence>
<sequence length="332" mass="34671">MLTATSDPQLSPPSVLPKAADTAPIGADANKVAIAVGAGFAKVFDGGQFYRLRSLVAPQIPLTGAGSATQLRVKITNSPYAGEFAAGENLESATTLESLAHGLKPKWYGPLALAMLAQIAPDDVELFTVTLTASVPTPQMAGELKPLVGLHDVAVNAGRRITINVTGVKPVPESLGTAVAIATDRPVAVLDLGYQNSTISGFDPSSRAMIDSLSLNGGVAELFESIATLANTTGTRPSPEAIRLGVEARTFELWGHSGDSFRDAYLQCFEPWLKGRIHAAKVEGAHIFQKCPVKVIAGGGALLPGVASVAHQLGVALCQEPQEMELKGIYRL</sequence>
<dbReference type="CDD" id="cd10227">
    <property type="entry name" value="ASKHA_NBD_ParM-like"/>
    <property type="match status" value="1"/>
</dbReference>
<dbReference type="Proteomes" id="UP000191901">
    <property type="component" value="Chromosome"/>
</dbReference>
<proteinExistence type="predicted"/>
<organism evidence="1 2">
    <name type="scientific">Halomicronema hongdechloris C2206</name>
    <dbReference type="NCBI Taxonomy" id="1641165"/>
    <lineage>
        <taxon>Bacteria</taxon>
        <taxon>Bacillati</taxon>
        <taxon>Cyanobacteriota</taxon>
        <taxon>Cyanophyceae</taxon>
        <taxon>Nodosilineales</taxon>
        <taxon>Nodosilineaceae</taxon>
        <taxon>Halomicronema</taxon>
    </lineage>
</organism>
<protein>
    <recommendedName>
        <fullName evidence="3">Actin-like protein N-terminal domain-containing protein</fullName>
    </recommendedName>
</protein>